<reference evidence="4 5" key="1">
    <citation type="journal article" date="2010" name="Stand. Genomic Sci.">
        <title>Complete genome sequence of Rhizobium leguminosarum bv trifolii strain WSM2304, an effective microsymbiont of the South American clover Trifolium polymorphum.</title>
        <authorList>
            <person name="Reeve W."/>
            <person name="O'Hara G."/>
            <person name="Chain P."/>
            <person name="Ardley J."/>
            <person name="Brau L."/>
            <person name="Nandesena K."/>
            <person name="Tiwari R."/>
            <person name="Malfatti S."/>
            <person name="Kiss H."/>
            <person name="Lapidus A."/>
            <person name="Copeland A."/>
            <person name="Nolan M."/>
            <person name="Land M."/>
            <person name="Ivanova N."/>
            <person name="Mavromatis K."/>
            <person name="Markowitz V."/>
            <person name="Kyrpides N."/>
            <person name="Melino V."/>
            <person name="Denton M."/>
            <person name="Yates R."/>
            <person name="Howieson J."/>
        </authorList>
    </citation>
    <scope>NUCLEOTIDE SEQUENCE [LARGE SCALE GENOMIC DNA]</scope>
    <source>
        <strain evidence="4 5">WSM2304</strain>
    </source>
</reference>
<dbReference type="InterPro" id="IPR002525">
    <property type="entry name" value="Transp_IS110-like_N"/>
</dbReference>
<dbReference type="InterPro" id="IPR047650">
    <property type="entry name" value="Transpos_IS110"/>
</dbReference>
<protein>
    <submittedName>
        <fullName evidence="4">Transposase IS110 family protein</fullName>
    </submittedName>
</protein>
<keyword evidence="5" id="KW-1185">Reference proteome</keyword>
<feature type="coiled-coil region" evidence="1">
    <location>
        <begin position="181"/>
        <end position="208"/>
    </location>
</feature>
<sequence>MREIATVGLDLAKQVFQAHGADAQGQTLFNRKLRRSEVLSFFEKLPPCVVGMEACGSSYHWAREIGALGHEVKILPAQYVKPFVTRGKTDAADAVAISQAMKRPDIRSVPVKTAGQQAATMVLRTRTFFVRQRANAVNALRGFMAEFGLVANRGIANFGKLVAALPERGDASIPPAARLMLDEIVTEIEALTARIERIDDRIAAHAKQDEDIRRLMAIPGIGTLTASSIQAHVPDPGCFKSARHFSAWLGLTPRQNSSGDKQRSGGISRMGNADLRSLLYIGAMGVLNAARRYGTRSEWLRRLMDRRPLKVVAVALANKNARVVWALLTKGGSYHVPAELVEK</sequence>
<proteinExistence type="predicted"/>
<feature type="domain" description="Transposase IS110-like N-terminal" evidence="2">
    <location>
        <begin position="7"/>
        <end position="146"/>
    </location>
</feature>
<evidence type="ECO:0000259" key="2">
    <source>
        <dbReference type="Pfam" id="PF01548"/>
    </source>
</evidence>
<dbReference type="Pfam" id="PF01548">
    <property type="entry name" value="DEDD_Tnp_IS110"/>
    <property type="match status" value="1"/>
</dbReference>
<dbReference type="RefSeq" id="WP_012558199.1">
    <property type="nucleotide sequence ID" value="NC_011369.1"/>
</dbReference>
<dbReference type="NCBIfam" id="NF033542">
    <property type="entry name" value="transpos_IS110"/>
    <property type="match status" value="1"/>
</dbReference>
<dbReference type="PANTHER" id="PTHR33055">
    <property type="entry name" value="TRANSPOSASE FOR INSERTION SEQUENCE ELEMENT IS1111A"/>
    <property type="match status" value="1"/>
</dbReference>
<evidence type="ECO:0000259" key="3">
    <source>
        <dbReference type="Pfam" id="PF02371"/>
    </source>
</evidence>
<name>A0ABF7QNG8_RHILW</name>
<dbReference type="KEGG" id="rlt:Rleg2_2401"/>
<keyword evidence="1" id="KW-0175">Coiled coil</keyword>
<feature type="domain" description="Transposase IS116/IS110/IS902 C-terminal" evidence="3">
    <location>
        <begin position="213"/>
        <end position="288"/>
    </location>
</feature>
<dbReference type="Pfam" id="PF02371">
    <property type="entry name" value="Transposase_20"/>
    <property type="match status" value="1"/>
</dbReference>
<accession>A0ABF7QNG8</accession>
<dbReference type="EMBL" id="CP001191">
    <property type="protein sequence ID" value="ACI55675.1"/>
    <property type="molecule type" value="Genomic_DNA"/>
</dbReference>
<dbReference type="InterPro" id="IPR003346">
    <property type="entry name" value="Transposase_20"/>
</dbReference>
<evidence type="ECO:0000313" key="5">
    <source>
        <dbReference type="Proteomes" id="UP000008330"/>
    </source>
</evidence>
<evidence type="ECO:0000313" key="4">
    <source>
        <dbReference type="EMBL" id="ACI55675.1"/>
    </source>
</evidence>
<dbReference type="Proteomes" id="UP000008330">
    <property type="component" value="Chromosome"/>
</dbReference>
<dbReference type="PANTHER" id="PTHR33055:SF3">
    <property type="entry name" value="PUTATIVE TRANSPOSASE FOR IS117-RELATED"/>
    <property type="match status" value="1"/>
</dbReference>
<evidence type="ECO:0000256" key="1">
    <source>
        <dbReference type="SAM" id="Coils"/>
    </source>
</evidence>
<organism evidence="4 5">
    <name type="scientific">Rhizobium leguminosarum bv. trifolii (strain WSM2304)</name>
    <dbReference type="NCBI Taxonomy" id="395492"/>
    <lineage>
        <taxon>Bacteria</taxon>
        <taxon>Pseudomonadati</taxon>
        <taxon>Pseudomonadota</taxon>
        <taxon>Alphaproteobacteria</taxon>
        <taxon>Hyphomicrobiales</taxon>
        <taxon>Rhizobiaceae</taxon>
        <taxon>Rhizobium/Agrobacterium group</taxon>
        <taxon>Rhizobium</taxon>
    </lineage>
</organism>
<gene>
    <name evidence="4" type="ordered locus">Rleg2_2401</name>
</gene>
<dbReference type="AlphaFoldDB" id="A0ABF7QNG8"/>